<protein>
    <recommendedName>
        <fullName evidence="3">Reverse transcriptase domain-containing protein</fullName>
    </recommendedName>
</protein>
<evidence type="ECO:0000313" key="1">
    <source>
        <dbReference type="EMBL" id="CAD6236384.1"/>
    </source>
</evidence>
<accession>A0A811NXF4</accession>
<dbReference type="EMBL" id="CAJGYO010000006">
    <property type="protein sequence ID" value="CAD6236384.1"/>
    <property type="molecule type" value="Genomic_DNA"/>
</dbReference>
<dbReference type="PANTHER" id="PTHR33116">
    <property type="entry name" value="REVERSE TRANSCRIPTASE ZINC-BINDING DOMAIN-CONTAINING PROTEIN-RELATED-RELATED"/>
    <property type="match status" value="1"/>
</dbReference>
<dbReference type="AlphaFoldDB" id="A0A811NXF4"/>
<proteinExistence type="predicted"/>
<dbReference type="PANTHER" id="PTHR33116:SF86">
    <property type="entry name" value="REVERSE TRANSCRIPTASE DOMAIN-CONTAINING PROTEIN"/>
    <property type="match status" value="1"/>
</dbReference>
<sequence length="324" mass="36728">MYLSRGVRVGVYSPWISHLLFADDCIVFSEASQGGAGRLMEVLNRYNQGSGQLVNKEKSAAFFSKNCSQDTKTEVCQELDIHKEALAERYLGLPTESGRSLSGLFEFLPAQVRRREALQHGLIKRVVDGNTTEIWRDRWIANHFDGRPITPQEDQVITTVSELLNANGDWNIETVRGCFLKIDAEAILRLPVGQGDHDVWAWDMEKSGIYSVKTAYKLLYKIKVEDQDCGDPEESIQHALIGCSVAKRFWHQVRLGTGVKVPGLNPETWATDIISGICSERDIAIILCSMRALWMMRNKRRHGEQPMNDHQAVTWARDTAHDLW</sequence>
<comment type="caution">
    <text evidence="1">The sequence shown here is derived from an EMBL/GenBank/DDBJ whole genome shotgun (WGS) entry which is preliminary data.</text>
</comment>
<evidence type="ECO:0000313" key="2">
    <source>
        <dbReference type="Proteomes" id="UP000604825"/>
    </source>
</evidence>
<dbReference type="OrthoDB" id="691270at2759"/>
<keyword evidence="2" id="KW-1185">Reference proteome</keyword>
<gene>
    <name evidence="1" type="ORF">NCGR_LOCUS24299</name>
</gene>
<organism evidence="1 2">
    <name type="scientific">Miscanthus lutarioriparius</name>
    <dbReference type="NCBI Taxonomy" id="422564"/>
    <lineage>
        <taxon>Eukaryota</taxon>
        <taxon>Viridiplantae</taxon>
        <taxon>Streptophyta</taxon>
        <taxon>Embryophyta</taxon>
        <taxon>Tracheophyta</taxon>
        <taxon>Spermatophyta</taxon>
        <taxon>Magnoliopsida</taxon>
        <taxon>Liliopsida</taxon>
        <taxon>Poales</taxon>
        <taxon>Poaceae</taxon>
        <taxon>PACMAD clade</taxon>
        <taxon>Panicoideae</taxon>
        <taxon>Andropogonodae</taxon>
        <taxon>Andropogoneae</taxon>
        <taxon>Saccharinae</taxon>
        <taxon>Miscanthus</taxon>
    </lineage>
</organism>
<reference evidence="1" key="1">
    <citation type="submission" date="2020-10" db="EMBL/GenBank/DDBJ databases">
        <authorList>
            <person name="Han B."/>
            <person name="Lu T."/>
            <person name="Zhao Q."/>
            <person name="Huang X."/>
            <person name="Zhao Y."/>
        </authorList>
    </citation>
    <scope>NUCLEOTIDE SEQUENCE</scope>
</reference>
<name>A0A811NXF4_9POAL</name>
<dbReference type="Proteomes" id="UP000604825">
    <property type="component" value="Unassembled WGS sequence"/>
</dbReference>
<evidence type="ECO:0008006" key="3">
    <source>
        <dbReference type="Google" id="ProtNLM"/>
    </source>
</evidence>